<gene>
    <name evidence="11" type="ORF">BSL78_01764</name>
</gene>
<evidence type="ECO:0000313" key="11">
    <source>
        <dbReference type="EMBL" id="PIK61273.1"/>
    </source>
</evidence>
<dbReference type="FunFam" id="1.10.3430.10:FF:000008">
    <property type="entry name" value="Ammonium transporter"/>
    <property type="match status" value="1"/>
</dbReference>
<dbReference type="Pfam" id="PF00909">
    <property type="entry name" value="Ammonium_transp"/>
    <property type="match status" value="1"/>
</dbReference>
<feature type="transmembrane region" description="Helical" evidence="9">
    <location>
        <begin position="47"/>
        <end position="67"/>
    </location>
</feature>
<dbReference type="STRING" id="307972.A0A2G8LLZ9"/>
<dbReference type="Proteomes" id="UP000230750">
    <property type="component" value="Unassembled WGS sequence"/>
</dbReference>
<protein>
    <recommendedName>
        <fullName evidence="10">Ammonium transporter AmtB-like domain-containing protein</fullName>
    </recommendedName>
</protein>
<feature type="transmembrane region" description="Helical" evidence="9">
    <location>
        <begin position="213"/>
        <end position="231"/>
    </location>
</feature>
<name>A0A2G8LLZ9_STIJA</name>
<comment type="similarity">
    <text evidence="3">Belongs to the ammonium transporter (TC 2.A.49) family. Rh subfamily.</text>
</comment>
<evidence type="ECO:0000256" key="1">
    <source>
        <dbReference type="ARBA" id="ARBA00004141"/>
    </source>
</evidence>
<evidence type="ECO:0000256" key="5">
    <source>
        <dbReference type="ARBA" id="ARBA00022692"/>
    </source>
</evidence>
<comment type="subcellular location">
    <subcellularLocation>
        <location evidence="1">Membrane</location>
        <topology evidence="1">Multi-pass membrane protein</topology>
    </subcellularLocation>
</comment>
<keyword evidence="4" id="KW-0813">Transport</keyword>
<dbReference type="Gene3D" id="1.10.3430.10">
    <property type="entry name" value="Ammonium transporter AmtB like domains"/>
    <property type="match status" value="1"/>
</dbReference>
<reference evidence="11 12" key="1">
    <citation type="journal article" date="2017" name="PLoS Biol.">
        <title>The sea cucumber genome provides insights into morphological evolution and visceral regeneration.</title>
        <authorList>
            <person name="Zhang X."/>
            <person name="Sun L."/>
            <person name="Yuan J."/>
            <person name="Sun Y."/>
            <person name="Gao Y."/>
            <person name="Zhang L."/>
            <person name="Li S."/>
            <person name="Dai H."/>
            <person name="Hamel J.F."/>
            <person name="Liu C."/>
            <person name="Yu Y."/>
            <person name="Liu S."/>
            <person name="Lin W."/>
            <person name="Guo K."/>
            <person name="Jin S."/>
            <person name="Xu P."/>
            <person name="Storey K.B."/>
            <person name="Huan P."/>
            <person name="Zhang T."/>
            <person name="Zhou Y."/>
            <person name="Zhang J."/>
            <person name="Lin C."/>
            <person name="Li X."/>
            <person name="Xing L."/>
            <person name="Huo D."/>
            <person name="Sun M."/>
            <person name="Wang L."/>
            <person name="Mercier A."/>
            <person name="Li F."/>
            <person name="Yang H."/>
            <person name="Xiang J."/>
        </authorList>
    </citation>
    <scope>NUCLEOTIDE SEQUENCE [LARGE SCALE GENOMIC DNA]</scope>
    <source>
        <strain evidence="11">Shaxun</strain>
        <tissue evidence="11">Muscle</tissue>
    </source>
</reference>
<feature type="transmembrane region" description="Helical" evidence="9">
    <location>
        <begin position="79"/>
        <end position="102"/>
    </location>
</feature>
<keyword evidence="7 9" id="KW-0472">Membrane</keyword>
<dbReference type="PRINTS" id="PR00342">
    <property type="entry name" value="RHESUSRHD"/>
</dbReference>
<dbReference type="InterPro" id="IPR029020">
    <property type="entry name" value="Ammonium/urea_transptr"/>
</dbReference>
<comment type="caution">
    <text evidence="11">The sequence shown here is derived from an EMBL/GenBank/DDBJ whole genome shotgun (WGS) entry which is preliminary data.</text>
</comment>
<dbReference type="GO" id="GO:0097272">
    <property type="term" value="P:ammonium homeostasis"/>
    <property type="evidence" value="ECO:0007669"/>
    <property type="project" value="TreeGrafter"/>
</dbReference>
<keyword evidence="6 9" id="KW-1133">Transmembrane helix</keyword>
<evidence type="ECO:0000259" key="10">
    <source>
        <dbReference type="Pfam" id="PF00909"/>
    </source>
</evidence>
<dbReference type="GO" id="GO:0008519">
    <property type="term" value="F:ammonium channel activity"/>
    <property type="evidence" value="ECO:0007669"/>
    <property type="project" value="InterPro"/>
</dbReference>
<keyword evidence="12" id="KW-1185">Reference proteome</keyword>
<dbReference type="InterPro" id="IPR024041">
    <property type="entry name" value="NH4_transpt_AmtB-like_dom"/>
</dbReference>
<accession>A0A2G8LLZ9</accession>
<proteinExistence type="inferred from homology"/>
<dbReference type="AlphaFoldDB" id="A0A2G8LLZ9"/>
<keyword evidence="8" id="KW-0924">Ammonia transport</keyword>
<feature type="transmembrane region" description="Helical" evidence="9">
    <location>
        <begin position="189"/>
        <end position="207"/>
    </location>
</feature>
<dbReference type="InterPro" id="IPR002229">
    <property type="entry name" value="RhesusRHD"/>
</dbReference>
<dbReference type="PANTHER" id="PTHR11730">
    <property type="entry name" value="AMMONIUM TRANSPORTER"/>
    <property type="match status" value="1"/>
</dbReference>
<evidence type="ECO:0000256" key="7">
    <source>
        <dbReference type="ARBA" id="ARBA00023136"/>
    </source>
</evidence>
<evidence type="ECO:0000256" key="6">
    <source>
        <dbReference type="ARBA" id="ARBA00022989"/>
    </source>
</evidence>
<feature type="transmembrane region" description="Helical" evidence="9">
    <location>
        <begin position="157"/>
        <end position="177"/>
    </location>
</feature>
<evidence type="ECO:0000256" key="2">
    <source>
        <dbReference type="ARBA" id="ARBA00005887"/>
    </source>
</evidence>
<evidence type="ECO:0000256" key="9">
    <source>
        <dbReference type="SAM" id="Phobius"/>
    </source>
</evidence>
<dbReference type="GO" id="GO:0005886">
    <property type="term" value="C:plasma membrane"/>
    <property type="evidence" value="ECO:0007669"/>
    <property type="project" value="InterPro"/>
</dbReference>
<dbReference type="SUPFAM" id="SSF111352">
    <property type="entry name" value="Ammonium transporter"/>
    <property type="match status" value="1"/>
</dbReference>
<feature type="transmembrane region" description="Helical" evidence="9">
    <location>
        <begin position="123"/>
        <end position="145"/>
    </location>
</feature>
<evidence type="ECO:0000313" key="12">
    <source>
        <dbReference type="Proteomes" id="UP000230750"/>
    </source>
</evidence>
<keyword evidence="5 9" id="KW-0812">Transmembrane</keyword>
<dbReference type="PANTHER" id="PTHR11730:SF58">
    <property type="entry name" value="AMMONIUM TRANSPORTER"/>
    <property type="match status" value="1"/>
</dbReference>
<evidence type="ECO:0000256" key="4">
    <source>
        <dbReference type="ARBA" id="ARBA00022448"/>
    </source>
</evidence>
<sequence length="432" mass="46464">MGMFFTDSEDLDDMGWIFAKFVFQASFATTATTIVSGAMAERTKLESYCVVSLFNTIIYCFPAHWAWAEEGVFYKMGAIDIAGAGAVHLVGGITGLVATLMLKPRRGRFDGSRDTQMSNPTNALLGMFMLWWGWLGFNCGSTFGISGGKWKLATRAAVTTLTASIGGGITGIVGSRLIKPSGRKFDISYLNNGVLGGLVSITSLCALSRPWEGLVIGAIGGLLAISSPFFIEKLKIDDPVGVIGVHAVAATWGLLSVGLFAEPDEIQAINSRYGLFYGGGFELLGIQALFAIVIMIWTAMSSFVLLFIVDKSLGLRCSVEHEILGADIVEHGINSLTSEERQSVIRQFAELGHPSPFDKFGNYIPDDMGCMSDQSIHCFGKRSNVFTVTDVEHSDNNKTYHVPNALDINSGNGLEVKSLERAAATNLACIAD</sequence>
<feature type="transmembrane region" description="Helical" evidence="9">
    <location>
        <begin position="281"/>
        <end position="309"/>
    </location>
</feature>
<dbReference type="OrthoDB" id="534912at2759"/>
<organism evidence="11 12">
    <name type="scientific">Stichopus japonicus</name>
    <name type="common">Sea cucumber</name>
    <dbReference type="NCBI Taxonomy" id="307972"/>
    <lineage>
        <taxon>Eukaryota</taxon>
        <taxon>Metazoa</taxon>
        <taxon>Echinodermata</taxon>
        <taxon>Eleutherozoa</taxon>
        <taxon>Echinozoa</taxon>
        <taxon>Holothuroidea</taxon>
        <taxon>Aspidochirotacea</taxon>
        <taxon>Aspidochirotida</taxon>
        <taxon>Stichopodidae</taxon>
        <taxon>Apostichopus</taxon>
    </lineage>
</organism>
<comment type="similarity">
    <text evidence="2">Belongs to the ammonia transporter channel (TC 1.A.11.2) family.</text>
</comment>
<feature type="domain" description="Ammonium transporter AmtB-like" evidence="10">
    <location>
        <begin position="7"/>
        <end position="332"/>
    </location>
</feature>
<feature type="transmembrane region" description="Helical" evidence="9">
    <location>
        <begin position="15"/>
        <end position="35"/>
    </location>
</feature>
<dbReference type="EMBL" id="MRZV01000036">
    <property type="protein sequence ID" value="PIK61273.1"/>
    <property type="molecule type" value="Genomic_DNA"/>
</dbReference>
<feature type="transmembrane region" description="Helical" evidence="9">
    <location>
        <begin position="243"/>
        <end position="261"/>
    </location>
</feature>
<evidence type="ECO:0000256" key="3">
    <source>
        <dbReference type="ARBA" id="ARBA00011036"/>
    </source>
</evidence>
<evidence type="ECO:0000256" key="8">
    <source>
        <dbReference type="ARBA" id="ARBA00023177"/>
    </source>
</evidence>